<organism evidence="5 6">
    <name type="scientific">Faecalicatena contorta</name>
    <dbReference type="NCBI Taxonomy" id="39482"/>
    <lineage>
        <taxon>Bacteria</taxon>
        <taxon>Bacillati</taxon>
        <taxon>Bacillota</taxon>
        <taxon>Clostridia</taxon>
        <taxon>Lachnospirales</taxon>
        <taxon>Lachnospiraceae</taxon>
        <taxon>Faecalicatena</taxon>
    </lineage>
</organism>
<keyword evidence="6" id="KW-1185">Reference proteome</keyword>
<proteinExistence type="predicted"/>
<dbReference type="InterPro" id="IPR037923">
    <property type="entry name" value="HTH-like"/>
</dbReference>
<dbReference type="PROSITE" id="PS00041">
    <property type="entry name" value="HTH_ARAC_FAMILY_1"/>
    <property type="match status" value="1"/>
</dbReference>
<dbReference type="SUPFAM" id="SSF51215">
    <property type="entry name" value="Regulatory protein AraC"/>
    <property type="match status" value="1"/>
</dbReference>
<dbReference type="InterPro" id="IPR018062">
    <property type="entry name" value="HTH_AraC-typ_CS"/>
</dbReference>
<dbReference type="PROSITE" id="PS01124">
    <property type="entry name" value="HTH_ARAC_FAMILY_2"/>
    <property type="match status" value="1"/>
</dbReference>
<dbReference type="SMART" id="SM00342">
    <property type="entry name" value="HTH_ARAC"/>
    <property type="match status" value="1"/>
</dbReference>
<dbReference type="AlphaFoldDB" id="A0A315ZYM4"/>
<dbReference type="Gene3D" id="1.10.10.60">
    <property type="entry name" value="Homeodomain-like"/>
    <property type="match status" value="2"/>
</dbReference>
<dbReference type="InterPro" id="IPR003313">
    <property type="entry name" value="AraC-bd"/>
</dbReference>
<dbReference type="PRINTS" id="PR00032">
    <property type="entry name" value="HTHARAC"/>
</dbReference>
<reference evidence="6" key="1">
    <citation type="submission" date="2017-07" db="EMBL/GenBank/DDBJ databases">
        <authorList>
            <person name="Varghese N."/>
            <person name="Submissions S."/>
        </authorList>
    </citation>
    <scope>NUCLEOTIDE SEQUENCE [LARGE SCALE GENOMIC DNA]</scope>
    <source>
        <strain evidence="6">NLAE-zl-C134</strain>
    </source>
</reference>
<dbReference type="EMBL" id="UHJJ01000003">
    <property type="protein sequence ID" value="SUQ13344.1"/>
    <property type="molecule type" value="Genomic_DNA"/>
</dbReference>
<dbReference type="Pfam" id="PF12833">
    <property type="entry name" value="HTH_18"/>
    <property type="match status" value="1"/>
</dbReference>
<dbReference type="OrthoDB" id="9772063at2"/>
<dbReference type="InterPro" id="IPR018060">
    <property type="entry name" value="HTH_AraC"/>
</dbReference>
<evidence type="ECO:0000256" key="2">
    <source>
        <dbReference type="ARBA" id="ARBA00023125"/>
    </source>
</evidence>
<dbReference type="CDD" id="cd02208">
    <property type="entry name" value="cupin_RmlC-like"/>
    <property type="match status" value="1"/>
</dbReference>
<dbReference type="InterPro" id="IPR014710">
    <property type="entry name" value="RmlC-like_jellyroll"/>
</dbReference>
<feature type="domain" description="HTH araC/xylS-type" evidence="4">
    <location>
        <begin position="182"/>
        <end position="281"/>
    </location>
</feature>
<keyword evidence="3" id="KW-0804">Transcription</keyword>
<evidence type="ECO:0000313" key="6">
    <source>
        <dbReference type="Proteomes" id="UP000254051"/>
    </source>
</evidence>
<keyword evidence="1" id="KW-0805">Transcription regulation</keyword>
<accession>A0A315ZYM4</accession>
<gene>
    <name evidence="5" type="ORF">SAMN05216529_10369</name>
</gene>
<evidence type="ECO:0000256" key="1">
    <source>
        <dbReference type="ARBA" id="ARBA00023015"/>
    </source>
</evidence>
<protein>
    <submittedName>
        <fullName evidence="5">AraC-type DNA-binding protein</fullName>
    </submittedName>
</protein>
<dbReference type="Gene3D" id="2.60.120.10">
    <property type="entry name" value="Jelly Rolls"/>
    <property type="match status" value="1"/>
</dbReference>
<evidence type="ECO:0000259" key="4">
    <source>
        <dbReference type="PROSITE" id="PS01124"/>
    </source>
</evidence>
<sequence length="290" mass="33075">MIQIFNQNAFSSTFPDDNIPQLVYSCKVEAHHNDLPRVLHMHPDKLEIVFIVAGKGIHLIGDQKYYTKKGDLLIYNQGVLHDENSFPDESLDVYCVAIKNLHLKNLPSNHLTALDKEAVFATGDLYDSFHHLFEMIHQTTIAQSPANGEINNYLIRILLLKIIALTEDIPLLEESEDIILGRKIKNYIDTYYMEENINLGSIAEANHLSQYYIAHIFKKMTGISPMQYVIKRRIGEAQSLLINTSLPVTEIALMVGYKNSNHFHSAFSKIVGTTPGGYRKYWIAAYKHEL</sequence>
<dbReference type="InterPro" id="IPR009057">
    <property type="entry name" value="Homeodomain-like_sf"/>
</dbReference>
<evidence type="ECO:0000313" key="5">
    <source>
        <dbReference type="EMBL" id="SUQ13344.1"/>
    </source>
</evidence>
<dbReference type="GO" id="GO:0003700">
    <property type="term" value="F:DNA-binding transcription factor activity"/>
    <property type="evidence" value="ECO:0007669"/>
    <property type="project" value="InterPro"/>
</dbReference>
<dbReference type="SUPFAM" id="SSF46689">
    <property type="entry name" value="Homeodomain-like"/>
    <property type="match status" value="2"/>
</dbReference>
<dbReference type="PANTHER" id="PTHR43280">
    <property type="entry name" value="ARAC-FAMILY TRANSCRIPTIONAL REGULATOR"/>
    <property type="match status" value="1"/>
</dbReference>
<dbReference type="RefSeq" id="WP_109709343.1">
    <property type="nucleotide sequence ID" value="NZ_QGDS01000003.1"/>
</dbReference>
<dbReference type="GO" id="GO:0043565">
    <property type="term" value="F:sequence-specific DNA binding"/>
    <property type="evidence" value="ECO:0007669"/>
    <property type="project" value="InterPro"/>
</dbReference>
<name>A0A315ZYM4_9FIRM</name>
<dbReference type="InterPro" id="IPR020449">
    <property type="entry name" value="Tscrpt_reg_AraC-type_HTH"/>
</dbReference>
<dbReference type="Proteomes" id="UP000254051">
    <property type="component" value="Unassembled WGS sequence"/>
</dbReference>
<dbReference type="Pfam" id="PF02311">
    <property type="entry name" value="AraC_binding"/>
    <property type="match status" value="1"/>
</dbReference>
<dbReference type="PANTHER" id="PTHR43280:SF28">
    <property type="entry name" value="HTH-TYPE TRANSCRIPTIONAL ACTIVATOR RHAS"/>
    <property type="match status" value="1"/>
</dbReference>
<evidence type="ECO:0000256" key="3">
    <source>
        <dbReference type="ARBA" id="ARBA00023163"/>
    </source>
</evidence>
<keyword evidence="2 5" id="KW-0238">DNA-binding</keyword>